<name>A0A1G2G1X8_9BACT</name>
<evidence type="ECO:0000313" key="6">
    <source>
        <dbReference type="Proteomes" id="UP000177480"/>
    </source>
</evidence>
<dbReference type="AlphaFoldDB" id="A0A1G2G1X8"/>
<accession>A0A1G2G1X8</accession>
<keyword evidence="2" id="KW-0285">Flavoprotein</keyword>
<comment type="caution">
    <text evidence="5">The sequence shown here is derived from an EMBL/GenBank/DDBJ whole genome shotgun (WGS) entry which is preliminary data.</text>
</comment>
<gene>
    <name evidence="5" type="ORF">A2719_03130</name>
</gene>
<feature type="domain" description="FAD/NAD(P)-binding" evidence="4">
    <location>
        <begin position="34"/>
        <end position="321"/>
    </location>
</feature>
<sequence>MAADDMFYRLFFLLEKRKLCYHFSMSDGAKHNVDYLIIGGGIAGTTAAETIRNKDDSGTIAIVSKEPHVLYSRVLLPKYVEGALSRAQVFLRTVEDYNKRNISLYLEEEATVLDLKRNEVRTRRGTLFFYKQLLIAAGGHAKPWRVEGSETVPITRFQTINDADALYSKLSEKHKQEVVLVGGGFIALELINALVPRGVSMIHCLISEKRYWQDYMDTEGSVLLETHLERKGVIFHHNELATRVRQDEKGTITVFTGRNTSYAADVLAVGVGLDREVETFRDIGMEVNRGIITNEFLETTTEHIWAAGDVAENYHPVFEQHLLTGNWNNAFLQGRIVGLNMAASHMKTGHRHAFTYVPLYAIDVLGMHIAFLGDVSGAIQHTNRTYISRFQEGAWYERFGMEDGKLVSAVFINKFKDKRVIELLIKEQRDCVSYIPYLSDPSVTLADYIT</sequence>
<dbReference type="PRINTS" id="PR00368">
    <property type="entry name" value="FADPNR"/>
</dbReference>
<evidence type="ECO:0000256" key="3">
    <source>
        <dbReference type="ARBA" id="ARBA00022827"/>
    </source>
</evidence>
<dbReference type="PANTHER" id="PTHR43429">
    <property type="entry name" value="PYRIDINE NUCLEOTIDE-DISULFIDE OXIDOREDUCTASE DOMAIN-CONTAINING"/>
    <property type="match status" value="1"/>
</dbReference>
<dbReference type="PRINTS" id="PR00411">
    <property type="entry name" value="PNDRDTASEI"/>
</dbReference>
<evidence type="ECO:0000256" key="2">
    <source>
        <dbReference type="ARBA" id="ARBA00022630"/>
    </source>
</evidence>
<keyword evidence="3" id="KW-0274">FAD</keyword>
<dbReference type="PANTHER" id="PTHR43429:SF3">
    <property type="entry name" value="NITRITE REDUCTASE [NAD(P)H]"/>
    <property type="match status" value="1"/>
</dbReference>
<evidence type="ECO:0000259" key="4">
    <source>
        <dbReference type="Pfam" id="PF07992"/>
    </source>
</evidence>
<dbReference type="InterPro" id="IPR023753">
    <property type="entry name" value="FAD/NAD-binding_dom"/>
</dbReference>
<comment type="cofactor">
    <cofactor evidence="1">
        <name>FAD</name>
        <dbReference type="ChEBI" id="CHEBI:57692"/>
    </cofactor>
</comment>
<evidence type="ECO:0000313" key="5">
    <source>
        <dbReference type="EMBL" id="OGZ43930.1"/>
    </source>
</evidence>
<reference evidence="5 6" key="1">
    <citation type="journal article" date="2016" name="Nat. Commun.">
        <title>Thousands of microbial genomes shed light on interconnected biogeochemical processes in an aquifer system.</title>
        <authorList>
            <person name="Anantharaman K."/>
            <person name="Brown C.T."/>
            <person name="Hug L.A."/>
            <person name="Sharon I."/>
            <person name="Castelle C.J."/>
            <person name="Probst A.J."/>
            <person name="Thomas B.C."/>
            <person name="Singh A."/>
            <person name="Wilkins M.J."/>
            <person name="Karaoz U."/>
            <person name="Brodie E.L."/>
            <person name="Williams K.H."/>
            <person name="Hubbard S.S."/>
            <person name="Banfield J.F."/>
        </authorList>
    </citation>
    <scope>NUCLEOTIDE SEQUENCE [LARGE SCALE GENOMIC DNA]</scope>
</reference>
<dbReference type="STRING" id="1802114.A2719_03130"/>
<evidence type="ECO:0000256" key="1">
    <source>
        <dbReference type="ARBA" id="ARBA00001974"/>
    </source>
</evidence>
<organism evidence="5 6">
    <name type="scientific">Candidatus Ryanbacteria bacterium RIFCSPHIGHO2_01_FULL_45_22</name>
    <dbReference type="NCBI Taxonomy" id="1802114"/>
    <lineage>
        <taxon>Bacteria</taxon>
        <taxon>Candidatus Ryaniibacteriota</taxon>
    </lineage>
</organism>
<dbReference type="EMBL" id="MHNK01000010">
    <property type="protein sequence ID" value="OGZ43930.1"/>
    <property type="molecule type" value="Genomic_DNA"/>
</dbReference>
<dbReference type="GO" id="GO:0016491">
    <property type="term" value="F:oxidoreductase activity"/>
    <property type="evidence" value="ECO:0007669"/>
    <property type="project" value="InterPro"/>
</dbReference>
<dbReference type="Pfam" id="PF07992">
    <property type="entry name" value="Pyr_redox_2"/>
    <property type="match status" value="1"/>
</dbReference>
<dbReference type="InterPro" id="IPR036188">
    <property type="entry name" value="FAD/NAD-bd_sf"/>
</dbReference>
<dbReference type="Proteomes" id="UP000177480">
    <property type="component" value="Unassembled WGS sequence"/>
</dbReference>
<dbReference type="SUPFAM" id="SSF51905">
    <property type="entry name" value="FAD/NAD(P)-binding domain"/>
    <property type="match status" value="2"/>
</dbReference>
<protein>
    <recommendedName>
        <fullName evidence="4">FAD/NAD(P)-binding domain-containing protein</fullName>
    </recommendedName>
</protein>
<dbReference type="Gene3D" id="3.50.50.60">
    <property type="entry name" value="FAD/NAD(P)-binding domain"/>
    <property type="match status" value="2"/>
</dbReference>
<dbReference type="InterPro" id="IPR050260">
    <property type="entry name" value="FAD-bd_OxRdtase"/>
</dbReference>
<proteinExistence type="predicted"/>